<comment type="caution">
    <text evidence="4">The sequence shown here is derived from an EMBL/GenBank/DDBJ whole genome shotgun (WGS) entry which is preliminary data.</text>
</comment>
<dbReference type="Proteomes" id="UP001140206">
    <property type="component" value="Chromosome 3"/>
</dbReference>
<gene>
    <name evidence="4" type="ORF">LUZ62_057189</name>
</gene>
<dbReference type="InterPro" id="IPR005202">
    <property type="entry name" value="TF_GRAS"/>
</dbReference>
<feature type="short sequence motif" description="VHIID" evidence="3">
    <location>
        <begin position="344"/>
        <end position="348"/>
    </location>
</feature>
<protein>
    <submittedName>
        <fullName evidence="4">GRAS transcription factor</fullName>
    </submittedName>
</protein>
<evidence type="ECO:0000256" key="2">
    <source>
        <dbReference type="ARBA" id="ARBA00023163"/>
    </source>
</evidence>
<comment type="caution">
    <text evidence="3">Lacks conserved residue(s) required for the propagation of feature annotation.</text>
</comment>
<accession>A0AAV8E2C3</accession>
<sequence>METTRRQSCAERKMDPTLDYISRYLLEEEIDELNISAQKDEAAFQDIEKHFYEILGQKYPPTQNEQLVASSQLESDLSSSSCLTSESSNNDTLIQSLPAMEFHKGIEEGMKFLPTINILGTDFKENIVSRDPSEVKYENSVRFKFSEKDDFWMTCRSRSKKNSSSLDLDTFERRNSKISMKDSDEPIIDDEYDEVLLDQGDDHLREEIWSFRKTLQLEARTGVPKENQGNYHELYTLLVLCSQAVDIYDQQKAQEILNKIRMQSSPNGNGIQRLASVLADALEARLAGVGNEYFSRLVAKRVNIPDIYFLKTYHMFIRAVPFSRVYYCFSNRNILNVARNAKKLHVIDFAINFGFQWPSLIQALSKMEGGPPKLRITCVEFPEPGFRPAKRIEGVGRRLQEYARSFNVPFEYKGIASHLESIRIEELSINDDEVVIMNCIFRLRDVKDEILADDSPRDQVLKLIRQMKPQIFIQAESNRSYSSFFLTRFRQILSTYSVFYDLLDSTIPRGNKDRKLPENVYFVPNIINSVACEGSDLKEKPETLKHWQRKIIRAGFEQLPVNPDIVKECKNLVRDGYDNRYFIQDDDNWLLQGWKGRVLTGVTAWKPKLNDGC</sequence>
<evidence type="ECO:0000256" key="3">
    <source>
        <dbReference type="PROSITE-ProRule" id="PRU01191"/>
    </source>
</evidence>
<evidence type="ECO:0000313" key="4">
    <source>
        <dbReference type="EMBL" id="KAJ4772932.1"/>
    </source>
</evidence>
<reference evidence="4" key="1">
    <citation type="submission" date="2022-08" db="EMBL/GenBank/DDBJ databases">
        <authorList>
            <person name="Marques A."/>
        </authorList>
    </citation>
    <scope>NUCLEOTIDE SEQUENCE</scope>
    <source>
        <strain evidence="4">RhyPub2mFocal</strain>
        <tissue evidence="4">Leaves</tissue>
    </source>
</reference>
<keyword evidence="2" id="KW-0804">Transcription</keyword>
<dbReference type="PROSITE" id="PS50985">
    <property type="entry name" value="GRAS"/>
    <property type="match status" value="1"/>
</dbReference>
<dbReference type="Pfam" id="PF03514">
    <property type="entry name" value="GRAS"/>
    <property type="match status" value="1"/>
</dbReference>
<evidence type="ECO:0000256" key="1">
    <source>
        <dbReference type="ARBA" id="ARBA00023015"/>
    </source>
</evidence>
<proteinExistence type="inferred from homology"/>
<keyword evidence="1" id="KW-0805">Transcription regulation</keyword>
<feature type="region of interest" description="Leucine repeat II (LRII)" evidence="3">
    <location>
        <begin position="394"/>
        <end position="426"/>
    </location>
</feature>
<organism evidence="4 5">
    <name type="scientific">Rhynchospora pubera</name>
    <dbReference type="NCBI Taxonomy" id="906938"/>
    <lineage>
        <taxon>Eukaryota</taxon>
        <taxon>Viridiplantae</taxon>
        <taxon>Streptophyta</taxon>
        <taxon>Embryophyta</taxon>
        <taxon>Tracheophyta</taxon>
        <taxon>Spermatophyta</taxon>
        <taxon>Magnoliopsida</taxon>
        <taxon>Liliopsida</taxon>
        <taxon>Poales</taxon>
        <taxon>Cyperaceae</taxon>
        <taxon>Cyperoideae</taxon>
        <taxon>Rhynchosporeae</taxon>
        <taxon>Rhynchospora</taxon>
    </lineage>
</organism>
<feature type="region of interest" description="SAW" evidence="3">
    <location>
        <begin position="531"/>
        <end position="606"/>
    </location>
</feature>
<evidence type="ECO:0000313" key="5">
    <source>
        <dbReference type="Proteomes" id="UP001140206"/>
    </source>
</evidence>
<comment type="similarity">
    <text evidence="3">Belongs to the GRAS family.</text>
</comment>
<dbReference type="AlphaFoldDB" id="A0AAV8E2C3"/>
<keyword evidence="5" id="KW-1185">Reference proteome</keyword>
<dbReference type="EMBL" id="JAMFTS010000003">
    <property type="protein sequence ID" value="KAJ4772932.1"/>
    <property type="molecule type" value="Genomic_DNA"/>
</dbReference>
<name>A0AAV8E2C3_9POAL</name>
<dbReference type="PANTHER" id="PTHR31636">
    <property type="entry name" value="OSJNBA0084A10.13 PROTEIN-RELATED"/>
    <property type="match status" value="1"/>
</dbReference>
<feature type="region of interest" description="VHIID" evidence="3">
    <location>
        <begin position="313"/>
        <end position="378"/>
    </location>
</feature>